<dbReference type="Ensembl" id="ENSLLET00000051340.1">
    <property type="protein sequence ID" value="ENSLLEP00000049416.1"/>
    <property type="gene ID" value="ENSLLEG00000031111.1"/>
</dbReference>
<reference evidence="4" key="1">
    <citation type="submission" date="2025-08" db="UniProtKB">
        <authorList>
            <consortium name="Ensembl"/>
        </authorList>
    </citation>
    <scope>IDENTIFICATION</scope>
</reference>
<feature type="compositionally biased region" description="Basic and acidic residues" evidence="3">
    <location>
        <begin position="179"/>
        <end position="201"/>
    </location>
</feature>
<proteinExistence type="inferred from homology"/>
<evidence type="ECO:0000313" key="5">
    <source>
        <dbReference type="Proteomes" id="UP000694569"/>
    </source>
</evidence>
<feature type="compositionally biased region" description="Basic and acidic residues" evidence="3">
    <location>
        <begin position="10"/>
        <end position="19"/>
    </location>
</feature>
<dbReference type="InterPro" id="IPR051112">
    <property type="entry name" value="CWC26_splicing_factor"/>
</dbReference>
<accession>A0A8C5WMI4</accession>
<feature type="compositionally biased region" description="Basic and acidic residues" evidence="3">
    <location>
        <begin position="340"/>
        <end position="370"/>
    </location>
</feature>
<name>A0A8C5WMI4_9ANUR</name>
<feature type="region of interest" description="Disordered" evidence="3">
    <location>
        <begin position="58"/>
        <end position="392"/>
    </location>
</feature>
<evidence type="ECO:0000256" key="1">
    <source>
        <dbReference type="ARBA" id="ARBA00011069"/>
    </source>
</evidence>
<feature type="region of interest" description="Disordered" evidence="3">
    <location>
        <begin position="440"/>
        <end position="476"/>
    </location>
</feature>
<dbReference type="GO" id="GO:0005684">
    <property type="term" value="C:U2-type spliceosomal complex"/>
    <property type="evidence" value="ECO:0007669"/>
    <property type="project" value="TreeGrafter"/>
</dbReference>
<dbReference type="PANTHER" id="PTHR31809:SF0">
    <property type="entry name" value="BUD13 HOMOLOG"/>
    <property type="match status" value="1"/>
</dbReference>
<evidence type="ECO:0000256" key="3">
    <source>
        <dbReference type="SAM" id="MobiDB-lite"/>
    </source>
</evidence>
<reference evidence="4" key="2">
    <citation type="submission" date="2025-09" db="UniProtKB">
        <authorList>
            <consortium name="Ensembl"/>
        </authorList>
    </citation>
    <scope>IDENTIFICATION</scope>
</reference>
<dbReference type="GO" id="GO:0000398">
    <property type="term" value="P:mRNA splicing, via spliceosome"/>
    <property type="evidence" value="ECO:0007669"/>
    <property type="project" value="TreeGrafter"/>
</dbReference>
<dbReference type="InterPro" id="IPR018609">
    <property type="entry name" value="Bud13"/>
</dbReference>
<dbReference type="PANTHER" id="PTHR31809">
    <property type="entry name" value="BUD13 HOMOLOG"/>
    <property type="match status" value="1"/>
</dbReference>
<evidence type="ECO:0000313" key="4">
    <source>
        <dbReference type="Ensembl" id="ENSLLEP00000049416.1"/>
    </source>
</evidence>
<evidence type="ECO:0000256" key="2">
    <source>
        <dbReference type="ARBA" id="ARBA00014454"/>
    </source>
</evidence>
<comment type="similarity">
    <text evidence="1">Belongs to the CWC26 family.</text>
</comment>
<feature type="compositionally biased region" description="Basic and acidic residues" evidence="3">
    <location>
        <begin position="455"/>
        <end position="465"/>
    </location>
</feature>
<protein>
    <recommendedName>
        <fullName evidence="2">BUD13 homolog</fullName>
    </recommendedName>
</protein>
<organism evidence="4 5">
    <name type="scientific">Leptobrachium leishanense</name>
    <name type="common">Leishan spiny toad</name>
    <dbReference type="NCBI Taxonomy" id="445787"/>
    <lineage>
        <taxon>Eukaryota</taxon>
        <taxon>Metazoa</taxon>
        <taxon>Chordata</taxon>
        <taxon>Craniata</taxon>
        <taxon>Vertebrata</taxon>
        <taxon>Euteleostomi</taxon>
        <taxon>Amphibia</taxon>
        <taxon>Batrachia</taxon>
        <taxon>Anura</taxon>
        <taxon>Pelobatoidea</taxon>
        <taxon>Megophryidae</taxon>
        <taxon>Leptobrachium</taxon>
    </lineage>
</organism>
<dbReference type="AlphaFoldDB" id="A0A8C5WMI4"/>
<dbReference type="OrthoDB" id="6022at2759"/>
<feature type="region of interest" description="Disordered" evidence="3">
    <location>
        <begin position="1"/>
        <end position="34"/>
    </location>
</feature>
<keyword evidence="5" id="KW-1185">Reference proteome</keyword>
<feature type="compositionally biased region" description="Basic and acidic residues" evidence="3">
    <location>
        <begin position="131"/>
        <end position="143"/>
    </location>
</feature>
<dbReference type="Pfam" id="PF09736">
    <property type="entry name" value="Bud13"/>
    <property type="match status" value="1"/>
</dbReference>
<dbReference type="GO" id="GO:0003723">
    <property type="term" value="F:RNA binding"/>
    <property type="evidence" value="ECO:0007669"/>
    <property type="project" value="TreeGrafter"/>
</dbReference>
<dbReference type="Proteomes" id="UP000694569">
    <property type="component" value="Unplaced"/>
</dbReference>
<dbReference type="GeneTree" id="ENSGT00390000014500"/>
<dbReference type="GO" id="GO:0070274">
    <property type="term" value="C:RES complex"/>
    <property type="evidence" value="ECO:0007669"/>
    <property type="project" value="TreeGrafter"/>
</dbReference>
<sequence length="523" mass="60315">MRIVDDDADDWKKEPKQEDAVDEEDEEPVVAQFIDERPKEVKIMEEFRSSNKWKVIQGEPVLFSQHDSPDPSPPGIGRHDSPDPSPPRRGKRDSPDPSPSRRGRCDSPDPSPPCRGRRDSPDPTPPRRGRRDSPPCRGRRDSPDTSPLRRGRRDSPDPSPPRRGRRDSPDPSPPRRGRRDSPNNKRNYESLKDRHGQKGRYDSPGPSTSQKKRYDSPALSPSRKNRNNRPAETQVPKAACSTAPSSSRHVQERNQNRKKKVESPPLNRKKIAQQNSDSDLSPPRQTRRGGSDSDLSPPHRKKKKGSDADLSPPRNTKRRGSDSDISPPRRRNAGLVSAEVLREEKEEMRQREKDNKHLESEYAETVFRDKSGKRRDLKSEMEAQKEKQAIQDKKDKMYAQWGKGLVQKEKQQQNLEAAAREIQKPLARYIDDEDLDKMLREKEREGDPMAKFLSKKKEKETSGKKERPRYKGPNPPLNRYNIWPGYRWDGVDRSNGFEKQYFARQSEKKAVQETAYKWSVEDM</sequence>
<feature type="compositionally biased region" description="Basic and acidic residues" evidence="3">
    <location>
        <begin position="377"/>
        <end position="392"/>
    </location>
</feature>